<reference evidence="2 3" key="1">
    <citation type="submission" date="2021-03" db="EMBL/GenBank/DDBJ databases">
        <title>Assistant Professor.</title>
        <authorList>
            <person name="Huq M.A."/>
        </authorList>
    </citation>
    <scope>NUCLEOTIDE SEQUENCE [LARGE SCALE GENOMIC DNA]</scope>
    <source>
        <strain evidence="2 3">MAH-29</strain>
    </source>
</reference>
<feature type="transmembrane region" description="Helical" evidence="1">
    <location>
        <begin position="132"/>
        <end position="149"/>
    </location>
</feature>
<evidence type="ECO:0000256" key="1">
    <source>
        <dbReference type="SAM" id="Phobius"/>
    </source>
</evidence>
<evidence type="ECO:0008006" key="4">
    <source>
        <dbReference type="Google" id="ProtNLM"/>
    </source>
</evidence>
<keyword evidence="1" id="KW-0472">Membrane</keyword>
<feature type="transmembrane region" description="Helical" evidence="1">
    <location>
        <begin position="9"/>
        <end position="28"/>
    </location>
</feature>
<feature type="transmembrane region" description="Helical" evidence="1">
    <location>
        <begin position="364"/>
        <end position="384"/>
    </location>
</feature>
<name>A0ABS3YNV3_9BACT</name>
<proteinExistence type="predicted"/>
<dbReference type="RefSeq" id="WP_209137559.1">
    <property type="nucleotide sequence ID" value="NZ_JAGHKO010000001.1"/>
</dbReference>
<keyword evidence="3" id="KW-1185">Reference proteome</keyword>
<keyword evidence="1" id="KW-0812">Transmembrane</keyword>
<feature type="transmembrane region" description="Helical" evidence="1">
    <location>
        <begin position="108"/>
        <end position="126"/>
    </location>
</feature>
<organism evidence="2 3">
    <name type="scientific">Niastella soli</name>
    <dbReference type="NCBI Taxonomy" id="2821487"/>
    <lineage>
        <taxon>Bacteria</taxon>
        <taxon>Pseudomonadati</taxon>
        <taxon>Bacteroidota</taxon>
        <taxon>Chitinophagia</taxon>
        <taxon>Chitinophagales</taxon>
        <taxon>Chitinophagaceae</taxon>
        <taxon>Niastella</taxon>
    </lineage>
</organism>
<feature type="transmembrane region" description="Helical" evidence="1">
    <location>
        <begin position="391"/>
        <end position="408"/>
    </location>
</feature>
<dbReference type="Proteomes" id="UP000677244">
    <property type="component" value="Unassembled WGS sequence"/>
</dbReference>
<sequence length="515" mass="59594">MQQAGFNKIIAGLFIIGALVGLYFQFAFHKFLNNDTLSYINLAERYAAGDWEHAINGYWSPMYSWLLCCCKLVHLPLLPCCYVINFIFAGSGLYILCKFAYRYLKQALFYFAFSGYALLLMLYYAMSTLTPDLMATVLCLGFLLLITDNRFSHNKQFPLLAGLAGACAYFSKAYNFVPIHLFLGLLALLVIFKNTADKLKHLIPILKTYGVFIILSAIWITVLSIHENKLCFATSGRLNHNLVNPDYGKDFPTNENLSAPPFPTAYSIHTDPTHLLDAYDWSPFSDERNFHHQLTLIKGSFSDLIWNLDNTGAKWLVLFASLLILAITRNKRKEIIYDRSIHNITWFFACYPLLYLPLFILDRYILTDIILFHLLLFFVAQQAWGQINKKIFLPVISMLLLLSIVPFIKIGHRKLTQASSEYQYYKGFYQQVPQLSFLKDQSIAVTRNSLVEATQLCYYLQCRNYNTWTDMQYQSLKQFNIRFLLSKTELSAYPFLHIKKKMLLSTVAFYVYEVE</sequence>
<evidence type="ECO:0000313" key="3">
    <source>
        <dbReference type="Proteomes" id="UP000677244"/>
    </source>
</evidence>
<evidence type="ECO:0000313" key="2">
    <source>
        <dbReference type="EMBL" id="MBO9199498.1"/>
    </source>
</evidence>
<feature type="transmembrane region" description="Helical" evidence="1">
    <location>
        <begin position="208"/>
        <end position="226"/>
    </location>
</feature>
<dbReference type="EMBL" id="JAGHKO010000001">
    <property type="protein sequence ID" value="MBO9199498.1"/>
    <property type="molecule type" value="Genomic_DNA"/>
</dbReference>
<feature type="transmembrane region" description="Helical" evidence="1">
    <location>
        <begin position="177"/>
        <end position="196"/>
    </location>
</feature>
<gene>
    <name evidence="2" type="ORF">J7I42_04415</name>
</gene>
<keyword evidence="1" id="KW-1133">Transmembrane helix</keyword>
<accession>A0ABS3YNV3</accession>
<feature type="transmembrane region" description="Helical" evidence="1">
    <location>
        <begin position="340"/>
        <end position="358"/>
    </location>
</feature>
<feature type="transmembrane region" description="Helical" evidence="1">
    <location>
        <begin position="72"/>
        <end position="96"/>
    </location>
</feature>
<comment type="caution">
    <text evidence="2">The sequence shown here is derived from an EMBL/GenBank/DDBJ whole genome shotgun (WGS) entry which is preliminary data.</text>
</comment>
<protein>
    <recommendedName>
        <fullName evidence="4">Glycosyltransferase RgtA/B/C/D-like domain-containing protein</fullName>
    </recommendedName>
</protein>